<dbReference type="AlphaFoldDB" id="A0A9W6RAQ6"/>
<dbReference type="InterPro" id="IPR006311">
    <property type="entry name" value="TAT_signal"/>
</dbReference>
<dbReference type="Proteomes" id="UP001165136">
    <property type="component" value="Unassembled WGS sequence"/>
</dbReference>
<gene>
    <name evidence="1" type="ORF">Atai01_72510</name>
</gene>
<dbReference type="PROSITE" id="PS51318">
    <property type="entry name" value="TAT"/>
    <property type="match status" value="1"/>
</dbReference>
<dbReference type="GO" id="GO:0005975">
    <property type="term" value="P:carbohydrate metabolic process"/>
    <property type="evidence" value="ECO:0007669"/>
    <property type="project" value="InterPro"/>
</dbReference>
<proteinExistence type="predicted"/>
<evidence type="ECO:0000313" key="2">
    <source>
        <dbReference type="Proteomes" id="UP001165136"/>
    </source>
</evidence>
<dbReference type="SUPFAM" id="SSF48208">
    <property type="entry name" value="Six-hairpin glycosidases"/>
    <property type="match status" value="1"/>
</dbReference>
<evidence type="ECO:0000313" key="1">
    <source>
        <dbReference type="EMBL" id="GLY70632.1"/>
    </source>
</evidence>
<comment type="caution">
    <text evidence="1">The sequence shown here is derived from an EMBL/GenBank/DDBJ whole genome shotgun (WGS) entry which is preliminary data.</text>
</comment>
<protein>
    <submittedName>
        <fullName evidence="1">Uncharacterized protein</fullName>
    </submittedName>
</protein>
<dbReference type="EMBL" id="BSTI01000025">
    <property type="protein sequence ID" value="GLY70632.1"/>
    <property type="molecule type" value="Genomic_DNA"/>
</dbReference>
<dbReference type="InterPro" id="IPR008928">
    <property type="entry name" value="6-hairpin_glycosidase_sf"/>
</dbReference>
<accession>A0A9W6RAQ6</accession>
<sequence length="512" mass="56711">MTDLNPKLGRRQLFRAGAVLGLGVTAGLATAPLARAEGRDYALRATYDWAEAYFTEHGEAQPDVPNEIGGALAWGQSYILRSYLAMYQAFGDTRYLDLLCRNTDAILGNRDSVRGVTDWRGESRPAWRGWQPYTAGQVDVPGANGTPVLRLRTSQTYANTVVAEVVPESADRFTVIVTDTRVNVSNTFTKLTMDATSPDYVVKRILDANPTSTRATAVDLRPDNAPAVPRAGTYTMASAYVVFSVHTGMVTAPIAEFCRLVRENPILNARYGAKAARYLQAARAAVDCHDGEWRQNDQGEGFYIWPKGTPLAFDGCEMPHNQFLALATTQLHLAALTGHPAYRDRAVRMLTTFRNDLMVQGNSYVWHYWWTKGRVYNGYRQVDDVSEWTPAYPSGARQMEDGSHGAVDVEAMLVAQRAGLVFGDADIRRMAATYTDNLMHHDADGTPHVWSYVNGSGVLGSQDQQAPRWVNLAPWDGRIFTHARDIFNRQQPEPIFGSALLGTAFLAAYNRK</sequence>
<reference evidence="1" key="1">
    <citation type="submission" date="2023-03" db="EMBL/GenBank/DDBJ databases">
        <title>Amycolatopsis taiwanensis NBRC 103393.</title>
        <authorList>
            <person name="Ichikawa N."/>
            <person name="Sato H."/>
            <person name="Tonouchi N."/>
        </authorList>
    </citation>
    <scope>NUCLEOTIDE SEQUENCE</scope>
    <source>
        <strain evidence="1">NBRC 103393</strain>
    </source>
</reference>
<dbReference type="RefSeq" id="WP_052371817.1">
    <property type="nucleotide sequence ID" value="NZ_BSTI01000025.1"/>
</dbReference>
<organism evidence="1 2">
    <name type="scientific">Amycolatopsis taiwanensis</name>
    <dbReference type="NCBI Taxonomy" id="342230"/>
    <lineage>
        <taxon>Bacteria</taxon>
        <taxon>Bacillati</taxon>
        <taxon>Actinomycetota</taxon>
        <taxon>Actinomycetes</taxon>
        <taxon>Pseudonocardiales</taxon>
        <taxon>Pseudonocardiaceae</taxon>
        <taxon>Amycolatopsis</taxon>
    </lineage>
</organism>
<keyword evidence="2" id="KW-1185">Reference proteome</keyword>
<name>A0A9W6RAQ6_9PSEU</name>